<dbReference type="AlphaFoldDB" id="A0A2K9DU74"/>
<dbReference type="EMBL" id="CP025299">
    <property type="protein sequence ID" value="AUG29424.1"/>
    <property type="molecule type" value="Genomic_DNA"/>
</dbReference>
<proteinExistence type="predicted"/>
<dbReference type="KEGG" id="mhos:CXR34_08090"/>
<organism evidence="1 2">
    <name type="scientific">Microbacterium hominis</name>
    <dbReference type="NCBI Taxonomy" id="162426"/>
    <lineage>
        <taxon>Bacteria</taxon>
        <taxon>Bacillati</taxon>
        <taxon>Actinomycetota</taxon>
        <taxon>Actinomycetes</taxon>
        <taxon>Micrococcales</taxon>
        <taxon>Microbacteriaceae</taxon>
        <taxon>Microbacterium</taxon>
    </lineage>
</organism>
<name>A0A2K9DU74_9MICO</name>
<gene>
    <name evidence="1" type="ORF">CXR34_08090</name>
</gene>
<accession>A0A2K9DU74</accession>
<dbReference type="RefSeq" id="WP_101306126.1">
    <property type="nucleotide sequence ID" value="NZ_CP025299.1"/>
</dbReference>
<evidence type="ECO:0000313" key="1">
    <source>
        <dbReference type="EMBL" id="AUG29424.1"/>
    </source>
</evidence>
<protein>
    <submittedName>
        <fullName evidence="1">Uncharacterized protein</fullName>
    </submittedName>
</protein>
<dbReference type="Proteomes" id="UP000233276">
    <property type="component" value="Chromosome"/>
</dbReference>
<sequence length="217" mass="23854">MTAGQAIVTWDVQDESERLVGVPDVALASTLSSALDQVYALRSVFAHAALELKRALSYAGFARSRRQSGELQVSLLVRAASGDVDRVITACEKRRVEQAPKIEGISLPSRFVVPVLTPTGEANNPVLRLAVCYAYREVFQLRQLATYEAGVVRNHDTPSGPKAVRAILQNIDMDLLWAARDPSATPRNAYDRADSLRRVGVPEYLTRSSYEKELGLN</sequence>
<evidence type="ECO:0000313" key="2">
    <source>
        <dbReference type="Proteomes" id="UP000233276"/>
    </source>
</evidence>
<reference evidence="1 2" key="1">
    <citation type="submission" date="2017-12" db="EMBL/GenBank/DDBJ databases">
        <title>Isolation and characterization of estrogens degradatiion strain Microbacterium hominis SJTG1.</title>
        <authorList>
            <person name="Xiong W."/>
            <person name="Yin C."/>
            <person name="Zheng D."/>
            <person name="Liang R."/>
        </authorList>
    </citation>
    <scope>NUCLEOTIDE SEQUENCE [LARGE SCALE GENOMIC DNA]</scope>
    <source>
        <strain evidence="1 2">SJTG1</strain>
    </source>
</reference>